<dbReference type="Proteomes" id="UP001596989">
    <property type="component" value="Unassembled WGS sequence"/>
</dbReference>
<gene>
    <name evidence="14" type="primary">hypF</name>
    <name evidence="14" type="ORF">ACFQ2I_06430</name>
</gene>
<dbReference type="PROSITE" id="PS00150">
    <property type="entry name" value="ACYLPHOSPHATASE_1"/>
    <property type="match status" value="1"/>
</dbReference>
<dbReference type="SUPFAM" id="SSF54975">
    <property type="entry name" value="Acylphosphatase/BLUF domain-like"/>
    <property type="match status" value="1"/>
</dbReference>
<organism evidence="14 15">
    <name type="scientific">Paenibacillus chungangensis</name>
    <dbReference type="NCBI Taxonomy" id="696535"/>
    <lineage>
        <taxon>Bacteria</taxon>
        <taxon>Bacillati</taxon>
        <taxon>Bacillota</taxon>
        <taxon>Bacilli</taxon>
        <taxon>Bacillales</taxon>
        <taxon>Paenibacillaceae</taxon>
        <taxon>Paenibacillus</taxon>
    </lineage>
</organism>
<evidence type="ECO:0000256" key="6">
    <source>
        <dbReference type="ARBA" id="ARBA00022771"/>
    </source>
</evidence>
<proteinExistence type="inferred from homology"/>
<comment type="similarity">
    <text evidence="3 10">Belongs to the carbamoyltransferase HypF family.</text>
</comment>
<reference evidence="15" key="1">
    <citation type="journal article" date="2019" name="Int. J. Syst. Evol. Microbiol.">
        <title>The Global Catalogue of Microorganisms (GCM) 10K type strain sequencing project: providing services to taxonomists for standard genome sequencing and annotation.</title>
        <authorList>
            <consortium name="The Broad Institute Genomics Platform"/>
            <consortium name="The Broad Institute Genome Sequencing Center for Infectious Disease"/>
            <person name="Wu L."/>
            <person name="Ma J."/>
        </authorList>
    </citation>
    <scope>NUCLEOTIDE SEQUENCE [LARGE SCALE GENOMIC DNA]</scope>
    <source>
        <strain evidence="15">CCUG 59129</strain>
    </source>
</reference>
<dbReference type="RefSeq" id="WP_377562994.1">
    <property type="nucleotide sequence ID" value="NZ_JBHTJZ010000005.1"/>
</dbReference>
<dbReference type="InterPro" id="IPR006070">
    <property type="entry name" value="Sua5-like_dom"/>
</dbReference>
<keyword evidence="11" id="KW-0378">Hydrolase</keyword>
<evidence type="ECO:0000259" key="12">
    <source>
        <dbReference type="PROSITE" id="PS51160"/>
    </source>
</evidence>
<dbReference type="Gene3D" id="3.30.110.120">
    <property type="match status" value="1"/>
</dbReference>
<dbReference type="InterPro" id="IPR001792">
    <property type="entry name" value="Acylphosphatase-like_dom"/>
</dbReference>
<keyword evidence="5" id="KW-0479">Metal-binding</keyword>
<dbReference type="PANTHER" id="PTHR42959">
    <property type="entry name" value="CARBAMOYLTRANSFERASE"/>
    <property type="match status" value="1"/>
</dbReference>
<dbReference type="Pfam" id="PF17788">
    <property type="entry name" value="HypF_C"/>
    <property type="match status" value="1"/>
</dbReference>
<comment type="catalytic activity">
    <reaction evidence="8 11">
        <text>an acyl phosphate + H2O = a carboxylate + phosphate + H(+)</text>
        <dbReference type="Rhea" id="RHEA:14965"/>
        <dbReference type="ChEBI" id="CHEBI:15377"/>
        <dbReference type="ChEBI" id="CHEBI:15378"/>
        <dbReference type="ChEBI" id="CHEBI:29067"/>
        <dbReference type="ChEBI" id="CHEBI:43474"/>
        <dbReference type="ChEBI" id="CHEBI:59918"/>
        <dbReference type="EC" id="3.6.1.7"/>
    </reaction>
</comment>
<keyword evidence="15" id="KW-1185">Reference proteome</keyword>
<keyword evidence="7" id="KW-0862">Zinc</keyword>
<feature type="domain" description="YrdC-like" evidence="13">
    <location>
        <begin position="209"/>
        <end position="397"/>
    </location>
</feature>
<evidence type="ECO:0000256" key="5">
    <source>
        <dbReference type="ARBA" id="ARBA00022723"/>
    </source>
</evidence>
<protein>
    <recommendedName>
        <fullName evidence="10">Carbamoyltransferase</fullName>
        <ecNumber evidence="10">6.2.-.-</ecNumber>
    </recommendedName>
</protein>
<dbReference type="PIRSF" id="PIRSF006256">
    <property type="entry name" value="CMPcnvr_hdrg_mat"/>
    <property type="match status" value="1"/>
</dbReference>
<comment type="caution">
    <text evidence="14">The sequence shown here is derived from an EMBL/GenBank/DDBJ whole genome shotgun (WGS) entry which is preliminary data.</text>
</comment>
<keyword evidence="4 14" id="KW-0436">Ligase</keyword>
<evidence type="ECO:0000256" key="3">
    <source>
        <dbReference type="ARBA" id="ARBA00008097"/>
    </source>
</evidence>
<keyword evidence="6" id="KW-0863">Zinc-finger</keyword>
<dbReference type="Pfam" id="PF22521">
    <property type="entry name" value="HypF_C_2"/>
    <property type="match status" value="1"/>
</dbReference>
<dbReference type="SUPFAM" id="SSF55821">
    <property type="entry name" value="YrdC/RibB"/>
    <property type="match status" value="1"/>
</dbReference>
<dbReference type="Pfam" id="PF00708">
    <property type="entry name" value="Acylphosphatase"/>
    <property type="match status" value="1"/>
</dbReference>
<dbReference type="InterPro" id="IPR055128">
    <property type="entry name" value="HypF_C_2"/>
</dbReference>
<dbReference type="Gene3D" id="3.30.420.360">
    <property type="match status" value="1"/>
</dbReference>
<evidence type="ECO:0000256" key="8">
    <source>
        <dbReference type="ARBA" id="ARBA00047645"/>
    </source>
</evidence>
<dbReference type="GO" id="GO:0016874">
    <property type="term" value="F:ligase activity"/>
    <property type="evidence" value="ECO:0007669"/>
    <property type="project" value="UniProtKB-KW"/>
</dbReference>
<comment type="similarity">
    <text evidence="2">Belongs to the acylphosphatase family.</text>
</comment>
<dbReference type="InterPro" id="IPR004421">
    <property type="entry name" value="Carbamoyltransferase_HypF"/>
</dbReference>
<dbReference type="PROSITE" id="PS51163">
    <property type="entry name" value="YRDC"/>
    <property type="match status" value="1"/>
</dbReference>
<evidence type="ECO:0000256" key="10">
    <source>
        <dbReference type="PIRNR" id="PIRNR006256"/>
    </source>
</evidence>
<dbReference type="InterPro" id="IPR036046">
    <property type="entry name" value="Acylphosphatase-like_dom_sf"/>
</dbReference>
<evidence type="ECO:0000256" key="4">
    <source>
        <dbReference type="ARBA" id="ARBA00022598"/>
    </source>
</evidence>
<dbReference type="InterPro" id="IPR017945">
    <property type="entry name" value="DHBP_synth_RibB-like_a/b_dom"/>
</dbReference>
<dbReference type="Pfam" id="PF01300">
    <property type="entry name" value="Sua5_yciO_yrdC"/>
    <property type="match status" value="1"/>
</dbReference>
<comment type="pathway">
    <text evidence="1">Protein modification; [NiFe] hydrogenase maturation.</text>
</comment>
<dbReference type="NCBIfam" id="TIGR00143">
    <property type="entry name" value="hypF"/>
    <property type="match status" value="1"/>
</dbReference>
<dbReference type="Gene3D" id="3.90.870.50">
    <property type="match status" value="1"/>
</dbReference>
<comment type="catalytic activity">
    <reaction evidence="9">
        <text>C-terminal L-cysteinyl-[HypE protein] + carbamoyl phosphate + ATP + H2O = C-terminal S-carboxamide-L-cysteinyl-[HypE protein] + AMP + phosphate + diphosphate + H(+)</text>
        <dbReference type="Rhea" id="RHEA:55636"/>
        <dbReference type="Rhea" id="RHEA-COMP:14247"/>
        <dbReference type="Rhea" id="RHEA-COMP:14392"/>
        <dbReference type="ChEBI" id="CHEBI:15377"/>
        <dbReference type="ChEBI" id="CHEBI:15378"/>
        <dbReference type="ChEBI" id="CHEBI:30616"/>
        <dbReference type="ChEBI" id="CHEBI:33019"/>
        <dbReference type="ChEBI" id="CHEBI:43474"/>
        <dbReference type="ChEBI" id="CHEBI:58228"/>
        <dbReference type="ChEBI" id="CHEBI:76913"/>
        <dbReference type="ChEBI" id="CHEBI:139126"/>
        <dbReference type="ChEBI" id="CHEBI:456215"/>
    </reaction>
</comment>
<feature type="active site" evidence="11">
    <location>
        <position position="29"/>
    </location>
</feature>
<accession>A0ABW3HNF6</accession>
<dbReference type="Gene3D" id="3.30.420.40">
    <property type="match status" value="1"/>
</dbReference>
<dbReference type="InterPro" id="IPR017968">
    <property type="entry name" value="Acylphosphatase_CS"/>
</dbReference>
<dbReference type="InterPro" id="IPR051060">
    <property type="entry name" value="Carbamoyltrans_HypF-like"/>
</dbReference>
<name>A0ABW3HNF6_9BACL</name>
<evidence type="ECO:0000313" key="14">
    <source>
        <dbReference type="EMBL" id="MFD0959026.1"/>
    </source>
</evidence>
<dbReference type="EC" id="6.2.-.-" evidence="10"/>
<dbReference type="PROSITE" id="PS51160">
    <property type="entry name" value="ACYLPHOSPHATASE_3"/>
    <property type="match status" value="1"/>
</dbReference>
<evidence type="ECO:0000256" key="9">
    <source>
        <dbReference type="ARBA" id="ARBA00048220"/>
    </source>
</evidence>
<dbReference type="PANTHER" id="PTHR42959:SF1">
    <property type="entry name" value="CARBAMOYLTRANSFERASE HYPF"/>
    <property type="match status" value="1"/>
</dbReference>
<evidence type="ECO:0000256" key="11">
    <source>
        <dbReference type="PROSITE-ProRule" id="PRU00520"/>
    </source>
</evidence>
<dbReference type="InterPro" id="IPR011125">
    <property type="entry name" value="Znf_HypF"/>
</dbReference>
<dbReference type="InterPro" id="IPR041440">
    <property type="entry name" value="HypF_C"/>
</dbReference>
<sequence>MDSRYREGIQERTRVQLDVKGTVQGVGFRPFVYRLAERLGVSGFVRNIMGEVIVEAEGTNDQIKAFVYQLRHDPTPPIRVNHIRVTRLPISHDAYFTIEASKEDGAGEGGFPTDLATCMECMQDIHNPHSKYYRYPFTSCTSCGPRYSVLRKIPYDREHTTFKSFPLCESCRSEYIDPFDRRFHAQTLTCPHCGPAIEYRSSVRSFVSSEALLASSEALREGRILAVKGIGGFHFICDATQEQAIHNLRIRKRRPRKPFALMARDLNDVENLFVVTAAERQALTGPEAPIVLLKPKEHAKQLLPLLAIAPGLIRIGVFLPYTPLHHILISEGSGWFVATSGNASGHPMTYRNDDALSGLRGIADGLLLHSRDIAVPIDDSVGHVVDQEFRLIRSARGYVPVPLRIPLPPALYAHGHPDVIGIGAEMKNTCCLIKNGVAYVSQHLGDMDTNEDLVFHRQVRDHMMQLFDISPEIIAYDPHPNYAISQEGLTGKPIDQYPVLHHHAHMAACMVENELDNPVIGCILDGSGYGADGSVWGFEVLTGDFNNFRRIRSLHPLLLPGGEAAIRNPWMIGISLIDAATHDRHTTLRYITKRFPQYSKHFPILFAQLTGKLPSPRVSSAGRLFDGVSAILGICMESTYEGEAALQLSELADPFAEQPGDDEDRGDVYPFEIVEERWDVTPTIRSLLIDLDNRLPTSLIVLKFHRTVAAMVTEGVRAASNETGIRQVVLSGGVWNNRYLLSDAKRRLLREGFTVYTHRTMPSGDGGISLGQAVCGLWRWAKEHVLIGTCDSDRSR</sequence>
<feature type="domain" description="Acylphosphatase-like" evidence="12">
    <location>
        <begin position="14"/>
        <end position="100"/>
    </location>
</feature>
<dbReference type="Pfam" id="PF07503">
    <property type="entry name" value="zf-HYPF"/>
    <property type="match status" value="2"/>
</dbReference>
<evidence type="ECO:0000256" key="2">
    <source>
        <dbReference type="ARBA" id="ARBA00005614"/>
    </source>
</evidence>
<evidence type="ECO:0000313" key="15">
    <source>
        <dbReference type="Proteomes" id="UP001596989"/>
    </source>
</evidence>
<feature type="active site" evidence="11">
    <location>
        <position position="47"/>
    </location>
</feature>
<evidence type="ECO:0000256" key="1">
    <source>
        <dbReference type="ARBA" id="ARBA00004711"/>
    </source>
</evidence>
<evidence type="ECO:0000259" key="13">
    <source>
        <dbReference type="PROSITE" id="PS51163"/>
    </source>
</evidence>
<evidence type="ECO:0000256" key="7">
    <source>
        <dbReference type="ARBA" id="ARBA00022833"/>
    </source>
</evidence>
<dbReference type="EMBL" id="JBHTJZ010000005">
    <property type="protein sequence ID" value="MFD0959026.1"/>
    <property type="molecule type" value="Genomic_DNA"/>
</dbReference>